<name>A0A0M0KAE7_9EUKA</name>
<gene>
    <name evidence="1" type="ORF">Ctob_010852</name>
</gene>
<sequence>MSTHDVRDPYYPDDIAHEHAARVLDYVLKSAPAPNKVRSAKNLDLNLNLLPPTMTGTALPREEVGSARPLQLYGKLFFSHVHKVAGTTLNAYLTGLEGINDCAATGIDATDASSPVVNEDHVSPTSWAAFERWWFHPEPRCNFASIEEPELGEVHARIQAARKGRGSPAQAARFAERYCRDVFLPRFGAVNDSATHEAFVQAQCTERASRSLTPLNGIDDPVRFLQRNVSFVGVHELFLESVCLLLHQAGQLPTRLCTCVESPGGGGKQHLGIAQELRPPLSEAWKRSRLAATGVPPLLTTDAEILRRSPRDAAIYSAMLRTVRQRIRTALPNTICNDRGYK</sequence>
<dbReference type="EMBL" id="JWZX01000754">
    <property type="protein sequence ID" value="KOO35774.1"/>
    <property type="molecule type" value="Genomic_DNA"/>
</dbReference>
<accession>A0A0M0KAE7</accession>
<organism evidence="1 2">
    <name type="scientific">Chrysochromulina tobinii</name>
    <dbReference type="NCBI Taxonomy" id="1460289"/>
    <lineage>
        <taxon>Eukaryota</taxon>
        <taxon>Haptista</taxon>
        <taxon>Haptophyta</taxon>
        <taxon>Prymnesiophyceae</taxon>
        <taxon>Prymnesiales</taxon>
        <taxon>Chrysochromulinaceae</taxon>
        <taxon>Chrysochromulina</taxon>
    </lineage>
</organism>
<keyword evidence="2" id="KW-1185">Reference proteome</keyword>
<evidence type="ECO:0000313" key="1">
    <source>
        <dbReference type="EMBL" id="KOO35774.1"/>
    </source>
</evidence>
<protein>
    <submittedName>
        <fullName evidence="1">Uncharacterized protein</fullName>
    </submittedName>
</protein>
<dbReference type="Proteomes" id="UP000037460">
    <property type="component" value="Unassembled WGS sequence"/>
</dbReference>
<reference evidence="2" key="1">
    <citation type="journal article" date="2015" name="PLoS Genet.">
        <title>Genome Sequence and Transcriptome Analyses of Chrysochromulina tobin: Metabolic Tools for Enhanced Algal Fitness in the Prominent Order Prymnesiales (Haptophyceae).</title>
        <authorList>
            <person name="Hovde B.T."/>
            <person name="Deodato C.R."/>
            <person name="Hunsperger H.M."/>
            <person name="Ryken S.A."/>
            <person name="Yost W."/>
            <person name="Jha R.K."/>
            <person name="Patterson J."/>
            <person name="Monnat R.J. Jr."/>
            <person name="Barlow S.B."/>
            <person name="Starkenburg S.R."/>
            <person name="Cattolico R.A."/>
        </authorList>
    </citation>
    <scope>NUCLEOTIDE SEQUENCE</scope>
    <source>
        <strain evidence="2">CCMP291</strain>
    </source>
</reference>
<evidence type="ECO:0000313" key="2">
    <source>
        <dbReference type="Proteomes" id="UP000037460"/>
    </source>
</evidence>
<comment type="caution">
    <text evidence="1">The sequence shown here is derived from an EMBL/GenBank/DDBJ whole genome shotgun (WGS) entry which is preliminary data.</text>
</comment>
<proteinExistence type="predicted"/>
<dbReference type="AlphaFoldDB" id="A0A0M0KAE7"/>